<dbReference type="EMBL" id="CACRST010000009">
    <property type="protein sequence ID" value="VYS81956.1"/>
    <property type="molecule type" value="Genomic_DNA"/>
</dbReference>
<name>A0A6N2RMH1_9FIRM</name>
<reference evidence="1" key="1">
    <citation type="submission" date="2019-11" db="EMBL/GenBank/DDBJ databases">
        <authorList>
            <person name="Feng L."/>
        </authorList>
    </citation>
    <scope>NUCLEOTIDE SEQUENCE</scope>
    <source>
        <strain evidence="1">BgluceraseaLFYP119</strain>
    </source>
</reference>
<gene>
    <name evidence="1" type="ORF">BGLFYP119_00712</name>
</gene>
<proteinExistence type="predicted"/>
<protein>
    <submittedName>
        <fullName evidence="1">Uncharacterized protein</fullName>
    </submittedName>
</protein>
<dbReference type="AlphaFoldDB" id="A0A6N2RMH1"/>
<dbReference type="RefSeq" id="WP_156352783.1">
    <property type="nucleotide sequence ID" value="NZ_CACRST010000009.1"/>
</dbReference>
<accession>A0A6N2RMH1</accession>
<evidence type="ECO:0000313" key="1">
    <source>
        <dbReference type="EMBL" id="VYS81956.1"/>
    </source>
</evidence>
<sequence length="100" mass="11885">MHKNNEGYADPTAGKAINGVRREEYQKYLEELHGIKRGKIVTLIHFTGEDRRQETLRKYKYRVVELHKHNILLESMSGFKFCPDWPKFHEMLKGATLKPW</sequence>
<organism evidence="1">
    <name type="scientific">Blautia glucerasea</name>
    <dbReference type="NCBI Taxonomy" id="536633"/>
    <lineage>
        <taxon>Bacteria</taxon>
        <taxon>Bacillati</taxon>
        <taxon>Bacillota</taxon>
        <taxon>Clostridia</taxon>
        <taxon>Lachnospirales</taxon>
        <taxon>Lachnospiraceae</taxon>
        <taxon>Blautia</taxon>
    </lineage>
</organism>